<dbReference type="AlphaFoldDB" id="Q0V3W1"/>
<dbReference type="Proteomes" id="UP000001055">
    <property type="component" value="Unassembled WGS sequence"/>
</dbReference>
<gene>
    <name evidence="2" type="ORF">SNOG_01303</name>
</gene>
<protein>
    <submittedName>
        <fullName evidence="2">Uncharacterized protein</fullName>
    </submittedName>
</protein>
<dbReference type="VEuPathDB" id="FungiDB:JI435_013030"/>
<accession>Q0V3W1</accession>
<proteinExistence type="predicted"/>
<keyword evidence="1" id="KW-1133">Transmembrane helix</keyword>
<name>Q0V3W1_PHANO</name>
<evidence type="ECO:0000256" key="1">
    <source>
        <dbReference type="SAM" id="Phobius"/>
    </source>
</evidence>
<dbReference type="KEGG" id="pno:SNOG_01303"/>
<feature type="transmembrane region" description="Helical" evidence="1">
    <location>
        <begin position="59"/>
        <end position="80"/>
    </location>
</feature>
<evidence type="ECO:0000313" key="3">
    <source>
        <dbReference type="Proteomes" id="UP000001055"/>
    </source>
</evidence>
<dbReference type="RefSeq" id="XP_001791948.1">
    <property type="nucleotide sequence ID" value="XM_001791896.1"/>
</dbReference>
<dbReference type="GeneID" id="5968793"/>
<dbReference type="InParanoid" id="Q0V3W1"/>
<reference evidence="3" key="1">
    <citation type="journal article" date="2007" name="Plant Cell">
        <title>Dothideomycete-plant interactions illuminated by genome sequencing and EST analysis of the wheat pathogen Stagonospora nodorum.</title>
        <authorList>
            <person name="Hane J.K."/>
            <person name="Lowe R.G."/>
            <person name="Solomon P.S."/>
            <person name="Tan K.C."/>
            <person name="Schoch C.L."/>
            <person name="Spatafora J.W."/>
            <person name="Crous P.W."/>
            <person name="Kodira C."/>
            <person name="Birren B.W."/>
            <person name="Galagan J.E."/>
            <person name="Torriani S.F."/>
            <person name="McDonald B.A."/>
            <person name="Oliver R.P."/>
        </authorList>
    </citation>
    <scope>NUCLEOTIDE SEQUENCE [LARGE SCALE GENOMIC DNA]</scope>
    <source>
        <strain evidence="3">SN15 / ATCC MYA-4574 / FGSC 10173</strain>
    </source>
</reference>
<keyword evidence="1" id="KW-0472">Membrane</keyword>
<dbReference type="EMBL" id="CH445326">
    <property type="protein sequence ID" value="EAT90952.1"/>
    <property type="molecule type" value="Genomic_DNA"/>
</dbReference>
<organism evidence="2 3">
    <name type="scientific">Phaeosphaeria nodorum (strain SN15 / ATCC MYA-4574 / FGSC 10173)</name>
    <name type="common">Glume blotch fungus</name>
    <name type="synonym">Parastagonospora nodorum</name>
    <dbReference type="NCBI Taxonomy" id="321614"/>
    <lineage>
        <taxon>Eukaryota</taxon>
        <taxon>Fungi</taxon>
        <taxon>Dikarya</taxon>
        <taxon>Ascomycota</taxon>
        <taxon>Pezizomycotina</taxon>
        <taxon>Dothideomycetes</taxon>
        <taxon>Pleosporomycetidae</taxon>
        <taxon>Pleosporales</taxon>
        <taxon>Pleosporineae</taxon>
        <taxon>Phaeosphaeriaceae</taxon>
        <taxon>Parastagonospora</taxon>
    </lineage>
</organism>
<dbReference type="HOGENOM" id="CLU_2197881_0_0_1"/>
<sequence>MTSPNYSTFDVRDARTTKNRARIVALENATAEQTQVEDDVYTDINDHIRARNLERKSKIQACIAAFVMFIPSYVASYLYLQERNKWIIFWTLIHFPVSCLEVHEQNRA</sequence>
<evidence type="ECO:0000313" key="2">
    <source>
        <dbReference type="EMBL" id="EAT90952.1"/>
    </source>
</evidence>
<keyword evidence="1" id="KW-0812">Transmembrane</keyword>